<dbReference type="PROSITE" id="PS50883">
    <property type="entry name" value="EAL"/>
    <property type="match status" value="1"/>
</dbReference>
<dbReference type="InterPro" id="IPR013976">
    <property type="entry name" value="HDOD"/>
</dbReference>
<dbReference type="EMBL" id="CP059378">
    <property type="protein sequence ID" value="QLY77966.1"/>
    <property type="molecule type" value="Genomic_DNA"/>
</dbReference>
<dbReference type="AlphaFoldDB" id="A0A7D6VMQ7"/>
<evidence type="ECO:0000259" key="2">
    <source>
        <dbReference type="PROSITE" id="PS51833"/>
    </source>
</evidence>
<evidence type="ECO:0000313" key="4">
    <source>
        <dbReference type="Proteomes" id="UP000512286"/>
    </source>
</evidence>
<feature type="domain" description="EAL" evidence="1">
    <location>
        <begin position="1"/>
        <end position="203"/>
    </location>
</feature>
<dbReference type="PANTHER" id="PTHR33525">
    <property type="match status" value="1"/>
</dbReference>
<dbReference type="InterPro" id="IPR014408">
    <property type="entry name" value="dGMP_Pdiesterase_EAL/HD-GYP"/>
</dbReference>
<dbReference type="PIRSF" id="PIRSF003180">
    <property type="entry name" value="DiGMPpdiest_YuxH"/>
    <property type="match status" value="1"/>
</dbReference>
<dbReference type="PANTHER" id="PTHR33525:SF4">
    <property type="entry name" value="CYCLIC DI-GMP PHOSPHODIESTERASE CDGJ"/>
    <property type="match status" value="1"/>
</dbReference>
<dbReference type="InterPro" id="IPR052340">
    <property type="entry name" value="RNase_Y/CdgJ"/>
</dbReference>
<name>A0A7D6VMQ7_9CLOT</name>
<dbReference type="Pfam" id="PF00563">
    <property type="entry name" value="EAL"/>
    <property type="match status" value="1"/>
</dbReference>
<dbReference type="Pfam" id="PF08668">
    <property type="entry name" value="HDOD"/>
    <property type="match status" value="1"/>
</dbReference>
<dbReference type="InterPro" id="IPR035919">
    <property type="entry name" value="EAL_sf"/>
</dbReference>
<dbReference type="PROSITE" id="PS51833">
    <property type="entry name" value="HDOD"/>
    <property type="match status" value="1"/>
</dbReference>
<evidence type="ECO:0000313" key="3">
    <source>
        <dbReference type="EMBL" id="QLY77966.1"/>
    </source>
</evidence>
<proteinExistence type="predicted"/>
<organism evidence="3 4">
    <name type="scientific">Clostridium intestinale</name>
    <dbReference type="NCBI Taxonomy" id="36845"/>
    <lineage>
        <taxon>Bacteria</taxon>
        <taxon>Bacillati</taxon>
        <taxon>Bacillota</taxon>
        <taxon>Clostridia</taxon>
        <taxon>Eubacteriales</taxon>
        <taxon>Clostridiaceae</taxon>
        <taxon>Clostridium</taxon>
    </lineage>
</organism>
<protein>
    <submittedName>
        <fullName evidence="3">EAL domain-containing protein</fullName>
    </submittedName>
</protein>
<dbReference type="Gene3D" id="3.20.20.450">
    <property type="entry name" value="EAL domain"/>
    <property type="match status" value="1"/>
</dbReference>
<accession>A0A7D6VMQ7</accession>
<evidence type="ECO:0000259" key="1">
    <source>
        <dbReference type="PROSITE" id="PS50883"/>
    </source>
</evidence>
<dbReference type="KEGG" id="cint:HZF06_12725"/>
<gene>
    <name evidence="3" type="ORF">HZF06_12725</name>
</gene>
<dbReference type="SUPFAM" id="SSF109604">
    <property type="entry name" value="HD-domain/PDEase-like"/>
    <property type="match status" value="1"/>
</dbReference>
<feature type="domain" description="HDOD" evidence="2">
    <location>
        <begin position="197"/>
        <end position="384"/>
    </location>
</feature>
<dbReference type="Gene3D" id="1.10.3210.10">
    <property type="entry name" value="Hypothetical protein af1432"/>
    <property type="match status" value="1"/>
</dbReference>
<dbReference type="SUPFAM" id="SSF141868">
    <property type="entry name" value="EAL domain-like"/>
    <property type="match status" value="1"/>
</dbReference>
<dbReference type="SMART" id="SM00052">
    <property type="entry name" value="EAL"/>
    <property type="match status" value="1"/>
</dbReference>
<sequence length="399" mass="47314">MEIYLARQPIFDRKMKVFGYELLYRKSINNFYEGRDHNQATADLINNAFLAMKFHELTEGSKAFINFPEELILKEIPLLLSSESVVIEILETVSITDKLIIACKKLKENGYKIALDDFVFNEDYLPLLEIADIIKVEFQSMSIKKQRDLILKYKKNIKFVAEKVETREEYEAALKIGYDYFQGYFFSKPLIIKGREINTLKEKLIRMLIELNQEEVDYNKITKIVETDIGLTYKFLKIGNSVFFGAINEISSIRQVLVRLGEIEIKKWIYLLMFKEIERLENRELIKTCLIRAKFLELLAIKKHENTRSIEYFMTGLFSSIDILLNRSMKEIVEELPLPIDVRLALLGEDNEIKRTLDRLMYYETFEWDDMKKENLEFPIEDYMIIYIESLKWASKLEY</sequence>
<dbReference type="RefSeq" id="WP_181600442.1">
    <property type="nucleotide sequence ID" value="NZ_CP059378.1"/>
</dbReference>
<reference evidence="3 4" key="1">
    <citation type="submission" date="2020-07" db="EMBL/GenBank/DDBJ databases">
        <title>Electron transfer.</title>
        <authorList>
            <person name="Huang L."/>
            <person name="Liu X."/>
            <person name="Zhou S."/>
        </authorList>
    </citation>
    <scope>NUCLEOTIDE SEQUENCE [LARGE SCALE GENOMIC DNA]</scope>
    <source>
        <strain evidence="3 4">Lx1</strain>
    </source>
</reference>
<dbReference type="Proteomes" id="UP000512286">
    <property type="component" value="Chromosome"/>
</dbReference>
<dbReference type="InterPro" id="IPR001633">
    <property type="entry name" value="EAL_dom"/>
</dbReference>